<feature type="compositionally biased region" description="Basic and acidic residues" evidence="2">
    <location>
        <begin position="204"/>
        <end position="216"/>
    </location>
</feature>
<dbReference type="InterPro" id="IPR051241">
    <property type="entry name" value="DZIP_RILPL"/>
</dbReference>
<reference evidence="4" key="1">
    <citation type="submission" date="2025-08" db="UniProtKB">
        <authorList>
            <consortium name="RefSeq"/>
        </authorList>
    </citation>
    <scope>IDENTIFICATION</scope>
</reference>
<dbReference type="GO" id="GO:0005737">
    <property type="term" value="C:cytoplasm"/>
    <property type="evidence" value="ECO:0007669"/>
    <property type="project" value="TreeGrafter"/>
</dbReference>
<name>A0A3Q0ISC2_DIACI</name>
<accession>A0A3Q0ISC2</accession>
<evidence type="ECO:0000256" key="1">
    <source>
        <dbReference type="ARBA" id="ARBA00023054"/>
    </source>
</evidence>
<sequence length="216" mass="24354">MVNRLQEENKKLSKRLEHEGSSPMKSQQLSPEIDISALQKLRGQVDSLRDQMRLKEKELGYRNSDVDNLKRQIDRLTSTVRELRRKQRLSQVQVRGLIDERADFLAALQDHQREVAALKQQLGLAEKENEDLYNSQISAPASFVSGPVSGQFVQRMALYFPRLAPGPPTQGSAPVTPASPVGEETTSEEERPVQGPLPYEPDDAPWKKSESGIRKL</sequence>
<keyword evidence="3" id="KW-1185">Reference proteome</keyword>
<dbReference type="Proteomes" id="UP000079169">
    <property type="component" value="Unplaced"/>
</dbReference>
<dbReference type="KEGG" id="dci:103508888"/>
<dbReference type="STRING" id="121845.A0A3Q0ISC2"/>
<proteinExistence type="predicted"/>
<dbReference type="GO" id="GO:0036064">
    <property type="term" value="C:ciliary basal body"/>
    <property type="evidence" value="ECO:0007669"/>
    <property type="project" value="TreeGrafter"/>
</dbReference>
<dbReference type="AlphaFoldDB" id="A0A3Q0ISC2"/>
<dbReference type="GO" id="GO:0060271">
    <property type="term" value="P:cilium assembly"/>
    <property type="evidence" value="ECO:0007669"/>
    <property type="project" value="TreeGrafter"/>
</dbReference>
<dbReference type="PANTHER" id="PTHR21502:SF4">
    <property type="entry name" value="RILP-LIKE PROTEIN HOMOLOG"/>
    <property type="match status" value="1"/>
</dbReference>
<organism evidence="3 4">
    <name type="scientific">Diaphorina citri</name>
    <name type="common">Asian citrus psyllid</name>
    <dbReference type="NCBI Taxonomy" id="121845"/>
    <lineage>
        <taxon>Eukaryota</taxon>
        <taxon>Metazoa</taxon>
        <taxon>Ecdysozoa</taxon>
        <taxon>Arthropoda</taxon>
        <taxon>Hexapoda</taxon>
        <taxon>Insecta</taxon>
        <taxon>Pterygota</taxon>
        <taxon>Neoptera</taxon>
        <taxon>Paraneoptera</taxon>
        <taxon>Hemiptera</taxon>
        <taxon>Sternorrhyncha</taxon>
        <taxon>Psylloidea</taxon>
        <taxon>Psyllidae</taxon>
        <taxon>Diaphorininae</taxon>
        <taxon>Diaphorina</taxon>
    </lineage>
</organism>
<dbReference type="GO" id="GO:0031267">
    <property type="term" value="F:small GTPase binding"/>
    <property type="evidence" value="ECO:0007669"/>
    <property type="project" value="TreeGrafter"/>
</dbReference>
<protein>
    <submittedName>
        <fullName evidence="4">RILP-like protein homolog</fullName>
    </submittedName>
</protein>
<keyword evidence="1" id="KW-0175">Coiled coil</keyword>
<dbReference type="PANTHER" id="PTHR21502">
    <property type="entry name" value="ZINC FINGER PROTEIN DZIP1"/>
    <property type="match status" value="1"/>
</dbReference>
<evidence type="ECO:0000313" key="4">
    <source>
        <dbReference type="RefSeq" id="XP_026679167.1"/>
    </source>
</evidence>
<evidence type="ECO:0000313" key="3">
    <source>
        <dbReference type="Proteomes" id="UP000079169"/>
    </source>
</evidence>
<evidence type="ECO:0000256" key="2">
    <source>
        <dbReference type="SAM" id="MobiDB-lite"/>
    </source>
</evidence>
<dbReference type="RefSeq" id="XP_026679167.1">
    <property type="nucleotide sequence ID" value="XM_026823366.1"/>
</dbReference>
<feature type="compositionally biased region" description="Basic and acidic residues" evidence="2">
    <location>
        <begin position="1"/>
        <end position="20"/>
    </location>
</feature>
<dbReference type="GeneID" id="103508888"/>
<feature type="region of interest" description="Disordered" evidence="2">
    <location>
        <begin position="163"/>
        <end position="216"/>
    </location>
</feature>
<feature type="region of interest" description="Disordered" evidence="2">
    <location>
        <begin position="1"/>
        <end position="31"/>
    </location>
</feature>
<gene>
    <name evidence="4" type="primary">LOC103508888</name>
</gene>
<dbReference type="GO" id="GO:0051959">
    <property type="term" value="F:dynein light intermediate chain binding"/>
    <property type="evidence" value="ECO:0007669"/>
    <property type="project" value="TreeGrafter"/>
</dbReference>
<dbReference type="PaxDb" id="121845-A0A3Q0ISC2"/>